<name>A0A3S5A2I5_9PLAT</name>
<sequence length="94" mass="10517">MQAFQFSSAHPVSEPDPSAQVADSINDRAGRPPERRTVLIARTTGLDNAAFVGVGDEGVLEGWRRRMLRQIHCMRLICDTLKSSVRKTRHPIFS</sequence>
<organism evidence="2 3">
    <name type="scientific">Protopolystoma xenopodis</name>
    <dbReference type="NCBI Taxonomy" id="117903"/>
    <lineage>
        <taxon>Eukaryota</taxon>
        <taxon>Metazoa</taxon>
        <taxon>Spiralia</taxon>
        <taxon>Lophotrochozoa</taxon>
        <taxon>Platyhelminthes</taxon>
        <taxon>Monogenea</taxon>
        <taxon>Polyopisthocotylea</taxon>
        <taxon>Polystomatidea</taxon>
        <taxon>Polystomatidae</taxon>
        <taxon>Protopolystoma</taxon>
    </lineage>
</organism>
<feature type="compositionally biased region" description="Polar residues" evidence="1">
    <location>
        <begin position="1"/>
        <end position="10"/>
    </location>
</feature>
<gene>
    <name evidence="2" type="ORF">PXEA_LOCUS6713</name>
</gene>
<evidence type="ECO:0000313" key="2">
    <source>
        <dbReference type="EMBL" id="VEL13273.1"/>
    </source>
</evidence>
<dbReference type="Proteomes" id="UP000784294">
    <property type="component" value="Unassembled WGS sequence"/>
</dbReference>
<feature type="compositionally biased region" description="Basic and acidic residues" evidence="1">
    <location>
        <begin position="25"/>
        <end position="34"/>
    </location>
</feature>
<keyword evidence="3" id="KW-1185">Reference proteome</keyword>
<evidence type="ECO:0000256" key="1">
    <source>
        <dbReference type="SAM" id="MobiDB-lite"/>
    </source>
</evidence>
<feature type="region of interest" description="Disordered" evidence="1">
    <location>
        <begin position="1"/>
        <end position="34"/>
    </location>
</feature>
<accession>A0A3S5A2I5</accession>
<comment type="caution">
    <text evidence="2">The sequence shown here is derived from an EMBL/GenBank/DDBJ whole genome shotgun (WGS) entry which is preliminary data.</text>
</comment>
<proteinExistence type="predicted"/>
<protein>
    <submittedName>
        <fullName evidence="2">Uncharacterized protein</fullName>
    </submittedName>
</protein>
<dbReference type="EMBL" id="CAAALY010017273">
    <property type="protein sequence ID" value="VEL13273.1"/>
    <property type="molecule type" value="Genomic_DNA"/>
</dbReference>
<reference evidence="2" key="1">
    <citation type="submission" date="2018-11" db="EMBL/GenBank/DDBJ databases">
        <authorList>
            <consortium name="Pathogen Informatics"/>
        </authorList>
    </citation>
    <scope>NUCLEOTIDE SEQUENCE</scope>
</reference>
<dbReference type="AlphaFoldDB" id="A0A3S5A2I5"/>
<evidence type="ECO:0000313" key="3">
    <source>
        <dbReference type="Proteomes" id="UP000784294"/>
    </source>
</evidence>